<protein>
    <submittedName>
        <fullName evidence="1">Uncharacterized protein</fullName>
    </submittedName>
</protein>
<sequence>MSITLKAVRSWESRRRISLSKLAISLNNKKVGKKITGCGLYRTLSYKDRRSA</sequence>
<dbReference type="RefSeq" id="WP_210117463.1">
    <property type="nucleotide sequence ID" value="NZ_CP054257.1"/>
</dbReference>
<dbReference type="EMBL" id="CP054257">
    <property type="protein sequence ID" value="QTQ12752.1"/>
    <property type="molecule type" value="Genomic_DNA"/>
</dbReference>
<organism evidence="1 2">
    <name type="scientific">Treponema parvum</name>
    <dbReference type="NCBI Taxonomy" id="138851"/>
    <lineage>
        <taxon>Bacteria</taxon>
        <taxon>Pseudomonadati</taxon>
        <taxon>Spirochaetota</taxon>
        <taxon>Spirochaetia</taxon>
        <taxon>Spirochaetales</taxon>
        <taxon>Treponemataceae</taxon>
        <taxon>Treponema</taxon>
    </lineage>
</organism>
<gene>
    <name evidence="1" type="ORF">HRI96_11425</name>
</gene>
<dbReference type="AlphaFoldDB" id="A0A975F1L1"/>
<name>A0A975F1L1_9SPIR</name>
<reference evidence="1" key="2">
    <citation type="journal article" date="2021" name="Microbiol. Resour. Announc.">
        <title>Complete Genome Sequences of Three Human Oral Treponema parvum Isolates.</title>
        <authorList>
            <person name="Zeng H."/>
            <person name="Watt R.M."/>
        </authorList>
    </citation>
    <scope>NUCLEOTIDE SEQUENCE</scope>
    <source>
        <strain evidence="1">ATCC 700773</strain>
    </source>
</reference>
<evidence type="ECO:0000313" key="2">
    <source>
        <dbReference type="Proteomes" id="UP000671995"/>
    </source>
</evidence>
<evidence type="ECO:0000313" key="1">
    <source>
        <dbReference type="EMBL" id="QTQ12752.1"/>
    </source>
</evidence>
<dbReference type="Proteomes" id="UP000671995">
    <property type="component" value="Chromosome"/>
</dbReference>
<proteinExistence type="predicted"/>
<reference evidence="1" key="1">
    <citation type="submission" date="2020-05" db="EMBL/GenBank/DDBJ databases">
        <authorList>
            <person name="Zeng H."/>
            <person name="Chan Y.K."/>
            <person name="Watt R.M."/>
        </authorList>
    </citation>
    <scope>NUCLEOTIDE SEQUENCE</scope>
    <source>
        <strain evidence="1">ATCC 700773</strain>
    </source>
</reference>
<accession>A0A975F1L1</accession>